<dbReference type="PANTHER" id="PTHR35342:SF5">
    <property type="entry name" value="TRICARBOXYLIC TRANSPORT PROTEIN"/>
    <property type="match status" value="1"/>
</dbReference>
<dbReference type="AlphaFoldDB" id="A0A370L0D3"/>
<organism evidence="3 4">
    <name type="scientific">Bosea caraganae</name>
    <dbReference type="NCBI Taxonomy" id="2763117"/>
    <lineage>
        <taxon>Bacteria</taxon>
        <taxon>Pseudomonadati</taxon>
        <taxon>Pseudomonadota</taxon>
        <taxon>Alphaproteobacteria</taxon>
        <taxon>Hyphomicrobiales</taxon>
        <taxon>Boseaceae</taxon>
        <taxon>Bosea</taxon>
    </lineage>
</organism>
<keyword evidence="4" id="KW-1185">Reference proteome</keyword>
<feature type="domain" description="DUF112" evidence="2">
    <location>
        <begin position="20"/>
        <end position="438"/>
    </location>
</feature>
<feature type="transmembrane region" description="Helical" evidence="1">
    <location>
        <begin position="386"/>
        <end position="406"/>
    </location>
</feature>
<dbReference type="RefSeq" id="WP_114831695.1">
    <property type="nucleotide sequence ID" value="NZ_QQTO01000011.1"/>
</dbReference>
<reference evidence="4" key="1">
    <citation type="submission" date="2018-07" db="EMBL/GenBank/DDBJ databases">
        <authorList>
            <person name="Safronova V.I."/>
            <person name="Chirak E.R."/>
            <person name="Sazanova A.L."/>
        </authorList>
    </citation>
    <scope>NUCLEOTIDE SEQUENCE [LARGE SCALE GENOMIC DNA]</scope>
    <source>
        <strain evidence="4">RCAM04685</strain>
    </source>
</reference>
<feature type="transmembrane region" description="Helical" evidence="1">
    <location>
        <begin position="469"/>
        <end position="489"/>
    </location>
</feature>
<feature type="transmembrane region" description="Helical" evidence="1">
    <location>
        <begin position="166"/>
        <end position="183"/>
    </location>
</feature>
<dbReference type="Pfam" id="PF01970">
    <property type="entry name" value="TctA"/>
    <property type="match status" value="1"/>
</dbReference>
<dbReference type="Proteomes" id="UP000255207">
    <property type="component" value="Unassembled WGS sequence"/>
</dbReference>
<dbReference type="PANTHER" id="PTHR35342">
    <property type="entry name" value="TRICARBOXYLIC TRANSPORT PROTEIN"/>
    <property type="match status" value="1"/>
</dbReference>
<evidence type="ECO:0000259" key="2">
    <source>
        <dbReference type="Pfam" id="PF01970"/>
    </source>
</evidence>
<dbReference type="EMBL" id="QQTP01000016">
    <property type="protein sequence ID" value="RDJ20657.1"/>
    <property type="molecule type" value="Genomic_DNA"/>
</dbReference>
<evidence type="ECO:0000313" key="4">
    <source>
        <dbReference type="Proteomes" id="UP000255207"/>
    </source>
</evidence>
<feature type="transmembrane region" description="Helical" evidence="1">
    <location>
        <begin position="109"/>
        <end position="132"/>
    </location>
</feature>
<accession>A0A370L0D3</accession>
<dbReference type="OrthoDB" id="7323395at2"/>
<keyword evidence="1" id="KW-0472">Membrane</keyword>
<feature type="transmembrane region" description="Helical" evidence="1">
    <location>
        <begin position="51"/>
        <end position="71"/>
    </location>
</feature>
<evidence type="ECO:0000313" key="3">
    <source>
        <dbReference type="EMBL" id="RDJ20657.1"/>
    </source>
</evidence>
<gene>
    <name evidence="3" type="ORF">DWE98_23215</name>
</gene>
<feature type="transmembrane region" description="Helical" evidence="1">
    <location>
        <begin position="323"/>
        <end position="341"/>
    </location>
</feature>
<evidence type="ECO:0000256" key="1">
    <source>
        <dbReference type="SAM" id="Phobius"/>
    </source>
</evidence>
<feature type="transmembrane region" description="Helical" evidence="1">
    <location>
        <begin position="138"/>
        <end position="161"/>
    </location>
</feature>
<feature type="transmembrane region" description="Helical" evidence="1">
    <location>
        <begin position="257"/>
        <end position="279"/>
    </location>
</feature>
<feature type="transmembrane region" description="Helical" evidence="1">
    <location>
        <begin position="353"/>
        <end position="374"/>
    </location>
</feature>
<comment type="caution">
    <text evidence="3">The sequence shown here is derived from an EMBL/GenBank/DDBJ whole genome shotgun (WGS) entry which is preliminary data.</text>
</comment>
<protein>
    <submittedName>
        <fullName evidence="3">Tripartite tricarboxylate transporter permease</fullName>
    </submittedName>
</protein>
<proteinExistence type="predicted"/>
<keyword evidence="1" id="KW-0812">Transmembrane</keyword>
<keyword evidence="1" id="KW-1133">Transmembrane helix</keyword>
<sequence>MSTIDGFLHGLALAAQPMNLLYCLVGALVGTLIGVLPGVGPVATIAMLLPITFYLEPLQALIMLAGIFYGAQYGGSTTAILVNLPGENSSVVTCLDGYQMARKGRAGPALAIAALASLFAGIFATVFIVLLAPPLAKIALAFGATEYFSLMVLGLIAAIVLASGSVLKALGMITLGLLLSMVGTDVNSGAMRFSLGIPELVDGINFVPLAMGIFAVAEVIRNLESPEPRETLKTKFSDLWPTREDFRRSWKPALRGSVLGSVLGLLPGGGAMLSSFAAYSLEKRLSPNGHEFGQGAIEGVAAPEAANNAGAQTSFVPLLTLGIPGNAVIALMAGAMMIHGVQPGPQVMTSNPGLFWGVIASMIIGNFMLVVINLPMLPVWVKLLSIPYRLFYPAILIFCCIGVYTLNNAVFDVVMLLVFGLMGYVLLKWRFEPAPLLLAFVLGPLMEENFRRAMMLSFGDPRIFIQRPISATLLGVAALLIAIMVLPALRRRRRETFVEAG</sequence>
<dbReference type="InterPro" id="IPR002823">
    <property type="entry name" value="DUF112_TM"/>
</dbReference>
<feature type="transmembrane region" description="Helical" evidence="1">
    <location>
        <begin position="413"/>
        <end position="431"/>
    </location>
</feature>
<name>A0A370L0D3_9HYPH</name>